<evidence type="ECO:0000256" key="1">
    <source>
        <dbReference type="SAM" id="Phobius"/>
    </source>
</evidence>
<dbReference type="EMBL" id="MKKU01000388">
    <property type="protein sequence ID" value="RNF13857.1"/>
    <property type="molecule type" value="Genomic_DNA"/>
</dbReference>
<feature type="transmembrane region" description="Helical" evidence="1">
    <location>
        <begin position="123"/>
        <end position="144"/>
    </location>
</feature>
<proteinExistence type="predicted"/>
<gene>
    <name evidence="2" type="ORF">Tco025E_06190</name>
</gene>
<evidence type="ECO:0000313" key="2">
    <source>
        <dbReference type="EMBL" id="RNF13857.1"/>
    </source>
</evidence>
<keyword evidence="1" id="KW-0472">Membrane</keyword>
<feature type="transmembrane region" description="Helical" evidence="1">
    <location>
        <begin position="46"/>
        <end position="69"/>
    </location>
</feature>
<evidence type="ECO:0000313" key="3">
    <source>
        <dbReference type="Proteomes" id="UP000284403"/>
    </source>
</evidence>
<dbReference type="GeneID" id="40319801"/>
<dbReference type="AlphaFoldDB" id="A0A3R7P795"/>
<reference evidence="2 3" key="1">
    <citation type="journal article" date="2018" name="BMC Genomics">
        <title>Genomic comparison of Trypanosoma conorhini and Trypanosoma rangeli to Trypanosoma cruzi strains of high and low virulence.</title>
        <authorList>
            <person name="Bradwell K.R."/>
            <person name="Koparde V.N."/>
            <person name="Matveyev A.V."/>
            <person name="Serrano M.G."/>
            <person name="Alves J.M."/>
            <person name="Parikh H."/>
            <person name="Huang B."/>
            <person name="Lee V."/>
            <person name="Espinosa-Alvarez O."/>
            <person name="Ortiz P.A."/>
            <person name="Costa-Martins A.G."/>
            <person name="Teixeira M.M."/>
            <person name="Buck G.A."/>
        </authorList>
    </citation>
    <scope>NUCLEOTIDE SEQUENCE [LARGE SCALE GENOMIC DNA]</scope>
    <source>
        <strain evidence="2 3">025E</strain>
    </source>
</reference>
<comment type="caution">
    <text evidence="2">The sequence shown here is derived from an EMBL/GenBank/DDBJ whole genome shotgun (WGS) entry which is preliminary data.</text>
</comment>
<dbReference type="OrthoDB" id="251602at2759"/>
<organism evidence="2 3">
    <name type="scientific">Trypanosoma conorhini</name>
    <dbReference type="NCBI Taxonomy" id="83891"/>
    <lineage>
        <taxon>Eukaryota</taxon>
        <taxon>Discoba</taxon>
        <taxon>Euglenozoa</taxon>
        <taxon>Kinetoplastea</taxon>
        <taxon>Metakinetoplastina</taxon>
        <taxon>Trypanosomatida</taxon>
        <taxon>Trypanosomatidae</taxon>
        <taxon>Trypanosoma</taxon>
    </lineage>
</organism>
<dbReference type="Proteomes" id="UP000284403">
    <property type="component" value="Unassembled WGS sequence"/>
</dbReference>
<keyword evidence="1" id="KW-0812">Transmembrane</keyword>
<name>A0A3R7P795_9TRYP</name>
<accession>A0A3R7P795</accession>
<protein>
    <submittedName>
        <fullName evidence="2">Uncharacterized protein</fullName>
    </submittedName>
</protein>
<keyword evidence="3" id="KW-1185">Reference proteome</keyword>
<dbReference type="RefSeq" id="XP_029226958.1">
    <property type="nucleotide sequence ID" value="XM_029373078.1"/>
</dbReference>
<keyword evidence="1" id="KW-1133">Transmembrane helix</keyword>
<sequence length="199" mass="21878">MVFLFLRCLFASILFNAGVAYAVILALQVPFCTVAGKECAKKPITAANIPIYALKLWIMITFLASFSYLGADGLPLFLEARAILTWLLLLLPPSSQSKVYDTVFEPVLENAGNFFIGFENKRMLARGAAVLALRSCIAIGIFIARTTIRYWGSEHDVIHHVLESLLHASRCLQDTAVRQPETLAYFSPSSPVLLGPTLA</sequence>